<keyword evidence="1" id="KW-0472">Membrane</keyword>
<name>A0A8E2J4J3_9APHY</name>
<evidence type="ECO:0000259" key="2">
    <source>
        <dbReference type="Pfam" id="PF24803"/>
    </source>
</evidence>
<feature type="transmembrane region" description="Helical" evidence="1">
    <location>
        <begin position="63"/>
        <end position="83"/>
    </location>
</feature>
<evidence type="ECO:0000313" key="4">
    <source>
        <dbReference type="Proteomes" id="UP000250043"/>
    </source>
</evidence>
<dbReference type="PANTHER" id="PTHR37019">
    <property type="entry name" value="CHROMOSOME 1, WHOLE GENOME SHOTGUN SEQUENCE"/>
    <property type="match status" value="1"/>
</dbReference>
<proteinExistence type="predicted"/>
<keyword evidence="1" id="KW-1133">Transmembrane helix</keyword>
<evidence type="ECO:0000313" key="3">
    <source>
        <dbReference type="EMBL" id="OCH94461.1"/>
    </source>
</evidence>
<dbReference type="AlphaFoldDB" id="A0A8E2J4J3"/>
<feature type="transmembrane region" description="Helical" evidence="1">
    <location>
        <begin position="12"/>
        <end position="32"/>
    </location>
</feature>
<gene>
    <name evidence="3" type="ORF">OBBRIDRAFT_121089</name>
</gene>
<reference evidence="3 4" key="1">
    <citation type="submission" date="2016-07" db="EMBL/GenBank/DDBJ databases">
        <title>Draft genome of the white-rot fungus Obba rivulosa 3A-2.</title>
        <authorList>
            <consortium name="DOE Joint Genome Institute"/>
            <person name="Miettinen O."/>
            <person name="Riley R."/>
            <person name="Acob R."/>
            <person name="Barry K."/>
            <person name="Cullen D."/>
            <person name="De Vries R."/>
            <person name="Hainaut M."/>
            <person name="Hatakka A."/>
            <person name="Henrissat B."/>
            <person name="Hilden K."/>
            <person name="Kuo R."/>
            <person name="Labutti K."/>
            <person name="Lipzen A."/>
            <person name="Makela M.R."/>
            <person name="Sandor L."/>
            <person name="Spatafora J.W."/>
            <person name="Grigoriev I.V."/>
            <person name="Hibbett D.S."/>
        </authorList>
    </citation>
    <scope>NUCLEOTIDE SEQUENCE [LARGE SCALE GENOMIC DNA]</scope>
    <source>
        <strain evidence="3 4">3A-2</strain>
    </source>
</reference>
<feature type="transmembrane region" description="Helical" evidence="1">
    <location>
        <begin position="95"/>
        <end position="114"/>
    </location>
</feature>
<protein>
    <recommendedName>
        <fullName evidence="2">DUF7704 domain-containing protein</fullName>
    </recommendedName>
</protein>
<sequence length="169" mass="18966">MSDTIQDMHILYRYFFLYIEPLSALVGAWYAFFLPAHYLALLSAAPYNPSIALTPGPPAPTTIALFQLANLYLFFALVEHLVLGATSSRRVWRRLLFCMLLADFGHLATMRPLAREKADLGRAGLAEVYLHFWKWSAMEWGSVGFVYAGALMRTSFLLGIGVGTKSRVQ</sequence>
<organism evidence="3 4">
    <name type="scientific">Obba rivulosa</name>
    <dbReference type="NCBI Taxonomy" id="1052685"/>
    <lineage>
        <taxon>Eukaryota</taxon>
        <taxon>Fungi</taxon>
        <taxon>Dikarya</taxon>
        <taxon>Basidiomycota</taxon>
        <taxon>Agaricomycotina</taxon>
        <taxon>Agaricomycetes</taxon>
        <taxon>Polyporales</taxon>
        <taxon>Gelatoporiaceae</taxon>
        <taxon>Obba</taxon>
    </lineage>
</organism>
<dbReference type="Pfam" id="PF24803">
    <property type="entry name" value="DUF7704"/>
    <property type="match status" value="1"/>
</dbReference>
<dbReference type="EMBL" id="KV722343">
    <property type="protein sequence ID" value="OCH94461.1"/>
    <property type="molecule type" value="Genomic_DNA"/>
</dbReference>
<dbReference type="PANTHER" id="PTHR37019:SF1">
    <property type="entry name" value="EXPERA DOMAIN-CONTAINING PROTEIN"/>
    <property type="match status" value="1"/>
</dbReference>
<accession>A0A8E2J4J3</accession>
<feature type="domain" description="DUF7704" evidence="2">
    <location>
        <begin position="9"/>
        <end position="160"/>
    </location>
</feature>
<feature type="transmembrane region" description="Helical" evidence="1">
    <location>
        <begin position="140"/>
        <end position="163"/>
    </location>
</feature>
<dbReference type="InterPro" id="IPR056121">
    <property type="entry name" value="DUF7704"/>
</dbReference>
<evidence type="ECO:0000256" key="1">
    <source>
        <dbReference type="SAM" id="Phobius"/>
    </source>
</evidence>
<dbReference type="Proteomes" id="UP000250043">
    <property type="component" value="Unassembled WGS sequence"/>
</dbReference>
<dbReference type="OrthoDB" id="5313995at2759"/>
<keyword evidence="4" id="KW-1185">Reference proteome</keyword>
<keyword evidence="1" id="KW-0812">Transmembrane</keyword>